<dbReference type="InterPro" id="IPR036010">
    <property type="entry name" value="2Fe-2S_ferredoxin-like_sf"/>
</dbReference>
<dbReference type="PANTHER" id="PTHR45444">
    <property type="entry name" value="XANTHINE DEHYDROGENASE"/>
    <property type="match status" value="1"/>
</dbReference>
<keyword evidence="3" id="KW-0274">FAD</keyword>
<dbReference type="InterPro" id="IPR001041">
    <property type="entry name" value="2Fe-2S_ferredoxin-type"/>
</dbReference>
<dbReference type="InterPro" id="IPR036318">
    <property type="entry name" value="FAD-bd_PCMH-like_sf"/>
</dbReference>
<dbReference type="InterPro" id="IPR012675">
    <property type="entry name" value="Beta-grasp_dom_sf"/>
</dbReference>
<dbReference type="PANTHER" id="PTHR45444:SF3">
    <property type="entry name" value="XANTHINE DEHYDROGENASE"/>
    <property type="match status" value="1"/>
</dbReference>
<dbReference type="Gene3D" id="3.30.43.10">
    <property type="entry name" value="Uridine Diphospho-n-acetylenolpyruvylglucosamine Reductase, domain 2"/>
    <property type="match status" value="1"/>
</dbReference>
<dbReference type="Gene3D" id="3.10.20.30">
    <property type="match status" value="1"/>
</dbReference>
<dbReference type="NCBIfam" id="TIGR02963">
    <property type="entry name" value="xanthine_xdhA"/>
    <property type="match status" value="1"/>
</dbReference>
<dbReference type="PIRSF" id="PIRSF036557">
    <property type="entry name" value="XdhA_RC"/>
    <property type="match status" value="1"/>
</dbReference>
<gene>
    <name evidence="8" type="primary">xdhA</name>
    <name evidence="8" type="ORF">D3872_18580</name>
</gene>
<keyword evidence="2" id="KW-0479">Metal-binding</keyword>
<dbReference type="InterPro" id="IPR036884">
    <property type="entry name" value="2Fe-2S-bd_dom_sf"/>
</dbReference>
<reference evidence="8 9" key="1">
    <citation type="submission" date="2018-09" db="EMBL/GenBank/DDBJ databases">
        <authorList>
            <person name="Zhu H."/>
        </authorList>
    </citation>
    <scope>NUCLEOTIDE SEQUENCE [LARGE SCALE GENOMIC DNA]</scope>
    <source>
        <strain evidence="8 9">K1S02-61</strain>
    </source>
</reference>
<dbReference type="InterPro" id="IPR002888">
    <property type="entry name" value="2Fe-2S-bd"/>
</dbReference>
<dbReference type="Pfam" id="PF00941">
    <property type="entry name" value="FAD_binding_5"/>
    <property type="match status" value="1"/>
</dbReference>
<dbReference type="SMART" id="SM01092">
    <property type="entry name" value="CO_deh_flav_C"/>
    <property type="match status" value="1"/>
</dbReference>
<sequence length="488" mass="53389">MSEPIRFYYQGAVREVSDAAPTRTILQHLREDLHCTGTKEGCAEGDCGACTVVVGSLENGQLQMKAVNSCIQFLPALDGKALFSVEDLQQPDGKLHPVQQALVDCHGSQCGFCTPGFAMSLWGMYLKQEGRQPTRCQVDDALSGNLCRCTGYRPIIDAAMRMGELPAVEFDGKALAAQLAALRRDKMATYSAGGQHFHAPRTIYELVQVRAENPKALLLAGSTDVGLWVTKQMRELGDIIYLGHVDELKNVTETADAIEIGSGVPLDDAYKALCRHYPAELSEMWQRFASLPIRNAGTLGGNVANGSPIGDSMPWMIALGAELVLRGPDGERTMPLEDFYLGYQQKDLKAGEFVQALRVPLPREEVRFRTYKLAKRFDQDISAVCAAFAFTFDGGLVASARIAFGGMATTPKRASAAEAALVGKRWNEAAVSRAMAAMAEDYKPLSDMRASGEYRMKAAQNLLRRFWFETRPDAPLATNQVNAFARRA</sequence>
<evidence type="ECO:0000256" key="3">
    <source>
        <dbReference type="ARBA" id="ARBA00022827"/>
    </source>
</evidence>
<dbReference type="SUPFAM" id="SSF54292">
    <property type="entry name" value="2Fe-2S ferredoxin-like"/>
    <property type="match status" value="1"/>
</dbReference>
<dbReference type="GO" id="GO:0071949">
    <property type="term" value="F:FAD binding"/>
    <property type="evidence" value="ECO:0007669"/>
    <property type="project" value="InterPro"/>
</dbReference>
<keyword evidence="4 8" id="KW-0560">Oxidoreductase</keyword>
<dbReference type="GO" id="GO:0051537">
    <property type="term" value="F:2 iron, 2 sulfur cluster binding"/>
    <property type="evidence" value="ECO:0007669"/>
    <property type="project" value="InterPro"/>
</dbReference>
<dbReference type="InterPro" id="IPR002346">
    <property type="entry name" value="Mopterin_DH_FAD-bd"/>
</dbReference>
<evidence type="ECO:0000256" key="1">
    <source>
        <dbReference type="ARBA" id="ARBA00022630"/>
    </source>
</evidence>
<dbReference type="Pfam" id="PF00111">
    <property type="entry name" value="Fer2"/>
    <property type="match status" value="1"/>
</dbReference>
<feature type="domain" description="2Fe-2S ferredoxin-type" evidence="6">
    <location>
        <begin position="3"/>
        <end position="88"/>
    </location>
</feature>
<evidence type="ECO:0000313" key="9">
    <source>
        <dbReference type="Proteomes" id="UP000284006"/>
    </source>
</evidence>
<organism evidence="8 9">
    <name type="scientific">Massilia cavernae</name>
    <dbReference type="NCBI Taxonomy" id="2320864"/>
    <lineage>
        <taxon>Bacteria</taxon>
        <taxon>Pseudomonadati</taxon>
        <taxon>Pseudomonadota</taxon>
        <taxon>Betaproteobacteria</taxon>
        <taxon>Burkholderiales</taxon>
        <taxon>Oxalobacteraceae</taxon>
        <taxon>Telluria group</taxon>
        <taxon>Massilia</taxon>
    </lineage>
</organism>
<dbReference type="PROSITE" id="PS51387">
    <property type="entry name" value="FAD_PCMH"/>
    <property type="match status" value="1"/>
</dbReference>
<evidence type="ECO:0000259" key="7">
    <source>
        <dbReference type="PROSITE" id="PS51387"/>
    </source>
</evidence>
<dbReference type="InterPro" id="IPR014307">
    <property type="entry name" value="Xanthine_DH_ssu"/>
</dbReference>
<evidence type="ECO:0000256" key="4">
    <source>
        <dbReference type="ARBA" id="ARBA00023002"/>
    </source>
</evidence>
<feature type="domain" description="FAD-binding PCMH-type" evidence="7">
    <location>
        <begin position="190"/>
        <end position="364"/>
    </location>
</feature>
<dbReference type="InterPro" id="IPR005107">
    <property type="entry name" value="CO_DH_flav_C"/>
</dbReference>
<dbReference type="SUPFAM" id="SSF47741">
    <property type="entry name" value="CO dehydrogenase ISP C-domain like"/>
    <property type="match status" value="1"/>
</dbReference>
<comment type="caution">
    <text evidence="8">The sequence shown here is derived from an EMBL/GenBank/DDBJ whole genome shotgun (WGS) entry which is preliminary data.</text>
</comment>
<protein>
    <submittedName>
        <fullName evidence="8">Xanthine dehydrogenase small subunit</fullName>
        <ecNumber evidence="8">1.17.1.4</ecNumber>
    </submittedName>
</protein>
<dbReference type="InterPro" id="IPR016208">
    <property type="entry name" value="Ald_Oxase/xanthine_DH-like"/>
</dbReference>
<dbReference type="Gene3D" id="3.30.390.50">
    <property type="entry name" value="CO dehydrogenase flavoprotein, C-terminal domain"/>
    <property type="match status" value="1"/>
</dbReference>
<dbReference type="InterPro" id="IPR016166">
    <property type="entry name" value="FAD-bd_PCMH"/>
</dbReference>
<dbReference type="SUPFAM" id="SSF56176">
    <property type="entry name" value="FAD-binding/transporter-associated domain-like"/>
    <property type="match status" value="1"/>
</dbReference>
<dbReference type="RefSeq" id="WP_119812216.1">
    <property type="nucleotide sequence ID" value="NZ_QYUP01000144.1"/>
</dbReference>
<evidence type="ECO:0000259" key="6">
    <source>
        <dbReference type="PROSITE" id="PS51085"/>
    </source>
</evidence>
<dbReference type="GO" id="GO:0004854">
    <property type="term" value="F:xanthine dehydrogenase activity"/>
    <property type="evidence" value="ECO:0007669"/>
    <property type="project" value="UniProtKB-EC"/>
</dbReference>
<dbReference type="InterPro" id="IPR016169">
    <property type="entry name" value="FAD-bd_PCMH_sub2"/>
</dbReference>
<dbReference type="GO" id="GO:0005506">
    <property type="term" value="F:iron ion binding"/>
    <property type="evidence" value="ECO:0007669"/>
    <property type="project" value="InterPro"/>
</dbReference>
<keyword evidence="9" id="KW-1185">Reference proteome</keyword>
<dbReference type="Gene3D" id="1.10.150.120">
    <property type="entry name" value="[2Fe-2S]-binding domain"/>
    <property type="match status" value="1"/>
</dbReference>
<name>A0A418XGU1_9BURK</name>
<dbReference type="PROSITE" id="PS00197">
    <property type="entry name" value="2FE2S_FER_1"/>
    <property type="match status" value="1"/>
</dbReference>
<dbReference type="AlphaFoldDB" id="A0A418XGU1"/>
<dbReference type="CDD" id="cd00207">
    <property type="entry name" value="fer2"/>
    <property type="match status" value="1"/>
</dbReference>
<dbReference type="SUPFAM" id="SSF55447">
    <property type="entry name" value="CO dehydrogenase flavoprotein C-terminal domain-like"/>
    <property type="match status" value="1"/>
</dbReference>
<keyword evidence="1" id="KW-0285">Flavoprotein</keyword>
<evidence type="ECO:0000256" key="5">
    <source>
        <dbReference type="ARBA" id="ARBA00023004"/>
    </source>
</evidence>
<dbReference type="PROSITE" id="PS51085">
    <property type="entry name" value="2FE2S_FER_2"/>
    <property type="match status" value="1"/>
</dbReference>
<dbReference type="Pfam" id="PF01799">
    <property type="entry name" value="Fer2_2"/>
    <property type="match status" value="1"/>
</dbReference>
<keyword evidence="5" id="KW-0408">Iron</keyword>
<dbReference type="Proteomes" id="UP000284006">
    <property type="component" value="Unassembled WGS sequence"/>
</dbReference>
<dbReference type="EC" id="1.17.1.4" evidence="8"/>
<dbReference type="InterPro" id="IPR012175">
    <property type="entry name" value="Xanth_DH_ssu_bac"/>
</dbReference>
<dbReference type="OrthoDB" id="9179439at2"/>
<evidence type="ECO:0000256" key="2">
    <source>
        <dbReference type="ARBA" id="ARBA00022723"/>
    </source>
</evidence>
<accession>A0A418XGU1</accession>
<dbReference type="InterPro" id="IPR016167">
    <property type="entry name" value="FAD-bd_PCMH_sub1"/>
</dbReference>
<dbReference type="InterPro" id="IPR036683">
    <property type="entry name" value="CO_DH_flav_C_dom_sf"/>
</dbReference>
<dbReference type="Gene3D" id="3.30.465.10">
    <property type="match status" value="1"/>
</dbReference>
<dbReference type="InterPro" id="IPR006058">
    <property type="entry name" value="2Fe2S_fd_BS"/>
</dbReference>
<dbReference type="EMBL" id="QYUP01000144">
    <property type="protein sequence ID" value="RJG11655.1"/>
    <property type="molecule type" value="Genomic_DNA"/>
</dbReference>
<evidence type="ECO:0000313" key="8">
    <source>
        <dbReference type="EMBL" id="RJG11655.1"/>
    </source>
</evidence>
<proteinExistence type="predicted"/>
<dbReference type="Pfam" id="PF03450">
    <property type="entry name" value="CO_deh_flav_C"/>
    <property type="match status" value="1"/>
</dbReference>